<gene>
    <name evidence="1" type="ORF">SMN809_LOCUS36544</name>
</gene>
<name>A0A8S2Y6Y5_9BILA</name>
<evidence type="ECO:0000313" key="1">
    <source>
        <dbReference type="EMBL" id="CAF4539154.1"/>
    </source>
</evidence>
<dbReference type="InterPro" id="IPR011013">
    <property type="entry name" value="Gal_mutarotase_sf_dom"/>
</dbReference>
<sequence>MKSNSPTNFHGHFFLNSNAMDIDLQPLPAITYTTIGGIIDLYLFTGATAQD</sequence>
<evidence type="ECO:0000313" key="2">
    <source>
        <dbReference type="Proteomes" id="UP000676336"/>
    </source>
</evidence>
<dbReference type="AlphaFoldDB" id="A0A8S2Y6Y5"/>
<dbReference type="Proteomes" id="UP000676336">
    <property type="component" value="Unassembled WGS sequence"/>
</dbReference>
<dbReference type="GO" id="GO:0004558">
    <property type="term" value="F:alpha-1,4-glucosidase activity"/>
    <property type="evidence" value="ECO:0007669"/>
    <property type="project" value="TreeGrafter"/>
</dbReference>
<organism evidence="1 2">
    <name type="scientific">Rotaria magnacalcarata</name>
    <dbReference type="NCBI Taxonomy" id="392030"/>
    <lineage>
        <taxon>Eukaryota</taxon>
        <taxon>Metazoa</taxon>
        <taxon>Spiralia</taxon>
        <taxon>Gnathifera</taxon>
        <taxon>Rotifera</taxon>
        <taxon>Eurotatoria</taxon>
        <taxon>Bdelloidea</taxon>
        <taxon>Philodinida</taxon>
        <taxon>Philodinidae</taxon>
        <taxon>Rotaria</taxon>
    </lineage>
</organism>
<reference evidence="1" key="1">
    <citation type="submission" date="2021-02" db="EMBL/GenBank/DDBJ databases">
        <authorList>
            <person name="Nowell W R."/>
        </authorList>
    </citation>
    <scope>NUCLEOTIDE SEQUENCE</scope>
</reference>
<comment type="caution">
    <text evidence="1">The sequence shown here is derived from an EMBL/GenBank/DDBJ whole genome shotgun (WGS) entry which is preliminary data.</text>
</comment>
<proteinExistence type="predicted"/>
<dbReference type="PANTHER" id="PTHR22762:SF133">
    <property type="entry name" value="P-TYPE DOMAIN-CONTAINING PROTEIN"/>
    <property type="match status" value="1"/>
</dbReference>
<dbReference type="GO" id="GO:0005975">
    <property type="term" value="P:carbohydrate metabolic process"/>
    <property type="evidence" value="ECO:0007669"/>
    <property type="project" value="InterPro"/>
</dbReference>
<feature type="non-terminal residue" evidence="1">
    <location>
        <position position="51"/>
    </location>
</feature>
<accession>A0A8S2Y6Y5</accession>
<dbReference type="SUPFAM" id="SSF74650">
    <property type="entry name" value="Galactose mutarotase-like"/>
    <property type="match status" value="1"/>
</dbReference>
<dbReference type="PANTHER" id="PTHR22762">
    <property type="entry name" value="ALPHA-GLUCOSIDASE"/>
    <property type="match status" value="1"/>
</dbReference>
<dbReference type="EMBL" id="CAJOBI010090306">
    <property type="protein sequence ID" value="CAF4539154.1"/>
    <property type="molecule type" value="Genomic_DNA"/>
</dbReference>
<dbReference type="GO" id="GO:0030246">
    <property type="term" value="F:carbohydrate binding"/>
    <property type="evidence" value="ECO:0007669"/>
    <property type="project" value="InterPro"/>
</dbReference>
<dbReference type="Gene3D" id="2.60.40.1760">
    <property type="entry name" value="glycosyl hydrolase (family 31)"/>
    <property type="match status" value="1"/>
</dbReference>
<protein>
    <submittedName>
        <fullName evidence="1">Uncharacterized protein</fullName>
    </submittedName>
</protein>